<sequence length="149" mass="16788">MRPILCVIDLSETSVQVLEVAGRMALAYKTQLIILFPYRLIDYGYKGEISQLKNRLEGEAREKFMSLKNQVAVLGELSYDFQPEIGFPSDRISAYVRRNKVDSVVISQRQAHAMNEVNGMALQNLIVGSRLPFTIVPEQIDVESVVGIQ</sequence>
<feature type="domain" description="UspA" evidence="1">
    <location>
        <begin position="1"/>
        <end position="119"/>
    </location>
</feature>
<dbReference type="InterPro" id="IPR006016">
    <property type="entry name" value="UspA"/>
</dbReference>
<dbReference type="SUPFAM" id="SSF52402">
    <property type="entry name" value="Adenine nucleotide alpha hydrolases-like"/>
    <property type="match status" value="1"/>
</dbReference>
<comment type="caution">
    <text evidence="2">The sequence shown here is derived from an EMBL/GenBank/DDBJ whole genome shotgun (WGS) entry which is preliminary data.</text>
</comment>
<dbReference type="Proteomes" id="UP001319200">
    <property type="component" value="Unassembled WGS sequence"/>
</dbReference>
<dbReference type="InterPro" id="IPR014729">
    <property type="entry name" value="Rossmann-like_a/b/a_fold"/>
</dbReference>
<reference evidence="2 3" key="1">
    <citation type="submission" date="2021-05" db="EMBL/GenBank/DDBJ databases">
        <title>A Polyphasic approach of four new species of the genus Ohtaekwangia: Ohtaekwangia histidinii sp. nov., Ohtaekwangia cretensis sp. nov., Ohtaekwangia indiensis sp. nov., Ohtaekwangia reichenbachii sp. nov. from diverse environment.</title>
        <authorList>
            <person name="Octaviana S."/>
        </authorList>
    </citation>
    <scope>NUCLEOTIDE SEQUENCE [LARGE SCALE GENOMIC DNA]</scope>
    <source>
        <strain evidence="2 3">PWU4</strain>
    </source>
</reference>
<evidence type="ECO:0000313" key="2">
    <source>
        <dbReference type="EMBL" id="MBT1695869.1"/>
    </source>
</evidence>
<gene>
    <name evidence="2" type="ORF">KK083_03200</name>
</gene>
<dbReference type="AlphaFoldDB" id="A0AAP2DHU2"/>
<dbReference type="Gene3D" id="3.40.50.620">
    <property type="entry name" value="HUPs"/>
    <property type="match status" value="1"/>
</dbReference>
<proteinExistence type="predicted"/>
<dbReference type="CDD" id="cd00293">
    <property type="entry name" value="USP-like"/>
    <property type="match status" value="1"/>
</dbReference>
<dbReference type="RefSeq" id="WP_254160634.1">
    <property type="nucleotide sequence ID" value="NZ_JAHESF010000002.1"/>
</dbReference>
<organism evidence="2 3">
    <name type="scientific">Chryseosolibacter histidini</name>
    <dbReference type="NCBI Taxonomy" id="2782349"/>
    <lineage>
        <taxon>Bacteria</taxon>
        <taxon>Pseudomonadati</taxon>
        <taxon>Bacteroidota</taxon>
        <taxon>Cytophagia</taxon>
        <taxon>Cytophagales</taxon>
        <taxon>Chryseotaleaceae</taxon>
        <taxon>Chryseosolibacter</taxon>
    </lineage>
</organism>
<evidence type="ECO:0000259" key="1">
    <source>
        <dbReference type="Pfam" id="PF00582"/>
    </source>
</evidence>
<protein>
    <submittedName>
        <fullName evidence="2">Universal stress protein</fullName>
    </submittedName>
</protein>
<keyword evidence="3" id="KW-1185">Reference proteome</keyword>
<evidence type="ECO:0000313" key="3">
    <source>
        <dbReference type="Proteomes" id="UP001319200"/>
    </source>
</evidence>
<dbReference type="Pfam" id="PF00582">
    <property type="entry name" value="Usp"/>
    <property type="match status" value="1"/>
</dbReference>
<name>A0AAP2DHU2_9BACT</name>
<dbReference type="EMBL" id="JAHESF010000002">
    <property type="protein sequence ID" value="MBT1695869.1"/>
    <property type="molecule type" value="Genomic_DNA"/>
</dbReference>
<accession>A0AAP2DHU2</accession>